<dbReference type="InterPro" id="IPR019027">
    <property type="entry name" value="Pilus_biogenesis_CpaD-related"/>
</dbReference>
<name>A0ABS9ZAL9_9HYPH</name>
<protein>
    <submittedName>
        <fullName evidence="2">CpaD family pilus assembly protein</fullName>
    </submittedName>
</protein>
<keyword evidence="3" id="KW-1185">Reference proteome</keyword>
<dbReference type="EMBL" id="JAIVFP010000001">
    <property type="protein sequence ID" value="MCI4684698.1"/>
    <property type="molecule type" value="Genomic_DNA"/>
</dbReference>
<evidence type="ECO:0000313" key="3">
    <source>
        <dbReference type="Proteomes" id="UP001139104"/>
    </source>
</evidence>
<gene>
    <name evidence="2" type="ORF">K2U94_18315</name>
</gene>
<proteinExistence type="predicted"/>
<accession>A0ABS9ZAL9</accession>
<dbReference type="Pfam" id="PF09476">
    <property type="entry name" value="Pilus_CpaD"/>
    <property type="match status" value="1"/>
</dbReference>
<dbReference type="InterPro" id="IPR013361">
    <property type="entry name" value="Pilus_CpaD"/>
</dbReference>
<dbReference type="Proteomes" id="UP001139104">
    <property type="component" value="Unassembled WGS sequence"/>
</dbReference>
<evidence type="ECO:0000256" key="1">
    <source>
        <dbReference type="SAM" id="MobiDB-lite"/>
    </source>
</evidence>
<dbReference type="NCBIfam" id="TIGR02522">
    <property type="entry name" value="pilus_cpaD"/>
    <property type="match status" value="1"/>
</dbReference>
<comment type="caution">
    <text evidence="2">The sequence shown here is derived from an EMBL/GenBank/DDBJ whole genome shotgun (WGS) entry which is preliminary data.</text>
</comment>
<evidence type="ECO:0000313" key="2">
    <source>
        <dbReference type="EMBL" id="MCI4684698.1"/>
    </source>
</evidence>
<dbReference type="RefSeq" id="WP_243068584.1">
    <property type="nucleotide sequence ID" value="NZ_JAIVFK010000005.1"/>
</dbReference>
<feature type="compositionally biased region" description="Polar residues" evidence="1">
    <location>
        <begin position="218"/>
        <end position="231"/>
    </location>
</feature>
<sequence>MRLAALLALAAPLAACSGADRIVTGSIGPDDYRARHPIELREGRTHLEVFPEVRNGALDQRSWAQVRQFAREYRSHGSGEIALALPQGGRSGAEARAAVPGLRRALAAGGARGAVRVMTYPVVDPSLAAPVRLSYGTIVAKVDSRCGQWPNDLASGGSVHGWENRQYWNFGCATQQMMATQVADPRDLVGPGALAPPDSHMRGRAIDAVRQGRDPGTAWQTQNSNISGIGN</sequence>
<feature type="region of interest" description="Disordered" evidence="1">
    <location>
        <begin position="210"/>
        <end position="231"/>
    </location>
</feature>
<organism evidence="2 3">
    <name type="scientific">Candidatus Rhodoblastus alkanivorans</name>
    <dbReference type="NCBI Taxonomy" id="2954117"/>
    <lineage>
        <taxon>Bacteria</taxon>
        <taxon>Pseudomonadati</taxon>
        <taxon>Pseudomonadota</taxon>
        <taxon>Alphaproteobacteria</taxon>
        <taxon>Hyphomicrobiales</taxon>
        <taxon>Rhodoblastaceae</taxon>
        <taxon>Rhodoblastus</taxon>
    </lineage>
</organism>
<reference evidence="2" key="1">
    <citation type="journal article" date="2022" name="ISME J.">
        <title>Identification of active gaseous-alkane degraders at natural gas seeps.</title>
        <authorList>
            <person name="Farhan Ul Haque M."/>
            <person name="Hernandez M."/>
            <person name="Crombie A.T."/>
            <person name="Murrell J.C."/>
        </authorList>
    </citation>
    <scope>NUCLEOTIDE SEQUENCE</scope>
    <source>
        <strain evidence="2">PC2</strain>
    </source>
</reference>